<dbReference type="PATRIC" id="fig|74704.6.peg.2342"/>
<comment type="caution">
    <text evidence="3">The sequence shown here is derived from an EMBL/GenBank/DDBJ whole genome shotgun (WGS) entry which is preliminary data.</text>
</comment>
<evidence type="ECO:0000313" key="4">
    <source>
        <dbReference type="Proteomes" id="UP000034455"/>
    </source>
</evidence>
<dbReference type="InterPro" id="IPR007210">
    <property type="entry name" value="ABC_Gly_betaine_transp_sub-bd"/>
</dbReference>
<protein>
    <submittedName>
        <fullName evidence="3">Substrate-binding protein OpuCC</fullName>
    </submittedName>
</protein>
<evidence type="ECO:0000256" key="1">
    <source>
        <dbReference type="SAM" id="SignalP"/>
    </source>
</evidence>
<dbReference type="Proteomes" id="UP000034455">
    <property type="component" value="Unassembled WGS sequence"/>
</dbReference>
<proteinExistence type="predicted"/>
<feature type="domain" description="ABC-type glycine betaine transport system substrate-binding" evidence="2">
    <location>
        <begin position="34"/>
        <end position="301"/>
    </location>
</feature>
<accession>A0A0M2NS67</accession>
<evidence type="ECO:0000259" key="2">
    <source>
        <dbReference type="Pfam" id="PF04069"/>
    </source>
</evidence>
<organism evidence="3 4">
    <name type="scientific">Staphylococcus cohnii subsp. cohnii</name>
    <dbReference type="NCBI Taxonomy" id="74704"/>
    <lineage>
        <taxon>Bacteria</taxon>
        <taxon>Bacillati</taxon>
        <taxon>Bacillota</taxon>
        <taxon>Bacilli</taxon>
        <taxon>Bacillales</taxon>
        <taxon>Staphylococcaceae</taxon>
        <taxon>Staphylococcus</taxon>
        <taxon>Staphylococcus cohnii species complex</taxon>
    </lineage>
</organism>
<keyword evidence="1" id="KW-0732">Signal</keyword>
<evidence type="ECO:0000313" key="3">
    <source>
        <dbReference type="EMBL" id="KKI62551.1"/>
    </source>
</evidence>
<name>A0A0M2NS67_STACC</name>
<sequence length="309" mass="34376">MNFFKRIIFLLIASSLLLASCDLPGLGGGQSKNSVKISALATSESQIMAYMLKDLIEHDTNGKTTGSIINNLGSATIQHNALLRGDADISSTRYTGTDLVGALEQQPITDTKKAMSVTQKLFNQKFNQTFFDSYGFENTFAFMVTKETAKKYDLHTVSDLKKVKDKVRVGTDTTWIKRGGDGYAPFREHYGFGFNDLKPMQIGLVYDALKNNKLDVALGYTTDGRIAAYDLVVLKDDKNFFPPYDASAVAPNELLQENPQIKKSIAKLNDKISTEQMQKLNYEADGEGKEPAIVAKSFLEKHNYFEDEN</sequence>
<dbReference type="CDD" id="cd13608">
    <property type="entry name" value="PBP2_OpuCC_like"/>
    <property type="match status" value="1"/>
</dbReference>
<gene>
    <name evidence="3" type="ORF">UF66_2270</name>
</gene>
<dbReference type="EMBL" id="LAKJ01000050">
    <property type="protein sequence ID" value="KKI62551.1"/>
    <property type="molecule type" value="Genomic_DNA"/>
</dbReference>
<dbReference type="RefSeq" id="WP_019467653.1">
    <property type="nucleotide sequence ID" value="NZ_LAKJ01000050.1"/>
</dbReference>
<dbReference type="AlphaFoldDB" id="A0A0M2NS67"/>
<dbReference type="Gene3D" id="3.40.190.120">
    <property type="entry name" value="Osmoprotection protein (prox), domain 2"/>
    <property type="match status" value="1"/>
</dbReference>
<dbReference type="PROSITE" id="PS51257">
    <property type="entry name" value="PROKAR_LIPOPROTEIN"/>
    <property type="match status" value="1"/>
</dbReference>
<dbReference type="GO" id="GO:0043190">
    <property type="term" value="C:ATP-binding cassette (ABC) transporter complex"/>
    <property type="evidence" value="ECO:0007669"/>
    <property type="project" value="InterPro"/>
</dbReference>
<reference evidence="3 4" key="1">
    <citation type="submission" date="2015-03" db="EMBL/GenBank/DDBJ databases">
        <title>Genome Assembly of Staphylococcus cohnii subsp. cohnii strain G22B2.</title>
        <authorList>
            <person name="Nair G."/>
            <person name="Kaur G."/>
            <person name="Khatri I."/>
            <person name="Singh N.K."/>
            <person name="Sathyabama S."/>
            <person name="Maurya S.K."/>
            <person name="Subramanian S."/>
            <person name="Agrewala J.N."/>
            <person name="Mayilraj S."/>
        </authorList>
    </citation>
    <scope>NUCLEOTIDE SEQUENCE [LARGE SCALE GENOMIC DNA]</scope>
    <source>
        <strain evidence="3 4">G22B2</strain>
    </source>
</reference>
<dbReference type="Pfam" id="PF04069">
    <property type="entry name" value="OpuAC"/>
    <property type="match status" value="1"/>
</dbReference>
<feature type="chain" id="PRO_5005638841" evidence="1">
    <location>
        <begin position="20"/>
        <end position="309"/>
    </location>
</feature>
<dbReference type="SUPFAM" id="SSF53850">
    <property type="entry name" value="Periplasmic binding protein-like II"/>
    <property type="match status" value="1"/>
</dbReference>
<feature type="signal peptide" evidence="1">
    <location>
        <begin position="1"/>
        <end position="19"/>
    </location>
</feature>
<dbReference type="Gene3D" id="3.40.190.10">
    <property type="entry name" value="Periplasmic binding protein-like II"/>
    <property type="match status" value="1"/>
</dbReference>
<dbReference type="GO" id="GO:0022857">
    <property type="term" value="F:transmembrane transporter activity"/>
    <property type="evidence" value="ECO:0007669"/>
    <property type="project" value="InterPro"/>
</dbReference>